<accession>A0AAV4XCE2</accession>
<gene>
    <name evidence="1" type="ORF">CEXT_104781</name>
</gene>
<dbReference type="EMBL" id="BPLR01000122">
    <property type="protein sequence ID" value="GIY92274.1"/>
    <property type="molecule type" value="Genomic_DNA"/>
</dbReference>
<protein>
    <submittedName>
        <fullName evidence="1">Uncharacterized protein</fullName>
    </submittedName>
</protein>
<proteinExistence type="predicted"/>
<reference evidence="1 2" key="1">
    <citation type="submission" date="2021-06" db="EMBL/GenBank/DDBJ databases">
        <title>Caerostris extrusa draft genome.</title>
        <authorList>
            <person name="Kono N."/>
            <person name="Arakawa K."/>
        </authorList>
    </citation>
    <scope>NUCLEOTIDE SEQUENCE [LARGE SCALE GENOMIC DNA]</scope>
</reference>
<evidence type="ECO:0000313" key="2">
    <source>
        <dbReference type="Proteomes" id="UP001054945"/>
    </source>
</evidence>
<dbReference type="Proteomes" id="UP001054945">
    <property type="component" value="Unassembled WGS sequence"/>
</dbReference>
<evidence type="ECO:0000313" key="1">
    <source>
        <dbReference type="EMBL" id="GIY92274.1"/>
    </source>
</evidence>
<comment type="caution">
    <text evidence="1">The sequence shown here is derived from an EMBL/GenBank/DDBJ whole genome shotgun (WGS) entry which is preliminary data.</text>
</comment>
<name>A0AAV4XCE2_CAEEX</name>
<keyword evidence="2" id="KW-1185">Reference proteome</keyword>
<dbReference type="AlphaFoldDB" id="A0AAV4XCE2"/>
<sequence length="116" mass="13670">MLEKGTPVHLRHQKGKLSTCVPSTAVPWLRRSRPPFRCRARRETQLDAQLGRHEHRVVGEPQTCSRRKRSGKQKTLHLIKYTCIRLVYYDLYNNGREGFLENINIIIIQRPIKIIQ</sequence>
<organism evidence="1 2">
    <name type="scientific">Caerostris extrusa</name>
    <name type="common">Bark spider</name>
    <name type="synonym">Caerostris bankana</name>
    <dbReference type="NCBI Taxonomy" id="172846"/>
    <lineage>
        <taxon>Eukaryota</taxon>
        <taxon>Metazoa</taxon>
        <taxon>Ecdysozoa</taxon>
        <taxon>Arthropoda</taxon>
        <taxon>Chelicerata</taxon>
        <taxon>Arachnida</taxon>
        <taxon>Araneae</taxon>
        <taxon>Araneomorphae</taxon>
        <taxon>Entelegynae</taxon>
        <taxon>Araneoidea</taxon>
        <taxon>Araneidae</taxon>
        <taxon>Caerostris</taxon>
    </lineage>
</organism>